<keyword evidence="2" id="KW-1185">Reference proteome</keyword>
<accession>A0AA37GQE2</accession>
<name>A0AA37GQE2_9PEZI</name>
<reference evidence="1 2" key="1">
    <citation type="submission" date="2021-07" db="EMBL/GenBank/DDBJ databases">
        <title>Genome data of Colletotrichum spaethianum.</title>
        <authorList>
            <person name="Utami Y.D."/>
            <person name="Hiruma K."/>
        </authorList>
    </citation>
    <scope>NUCLEOTIDE SEQUENCE [LARGE SCALE GENOMIC DNA]</scope>
    <source>
        <strain evidence="1 2">MAFF 242679</strain>
    </source>
</reference>
<dbReference type="AlphaFoldDB" id="A0AA37GQE2"/>
<dbReference type="EMBL" id="BPPX01000014">
    <property type="protein sequence ID" value="GJC84531.1"/>
    <property type="molecule type" value="Genomic_DNA"/>
</dbReference>
<protein>
    <submittedName>
        <fullName evidence="1">Uncharacterized protein</fullName>
    </submittedName>
</protein>
<sequence>MSVERTSVGEKVREWYTAAAGLPLRSNDECPVVFFLGDEAKTKEERRLVQKIDRAAFANAYVAGLREALHMTGHDYNTVLSVTTAG</sequence>
<comment type="caution">
    <text evidence="1">The sequence shown here is derived from an EMBL/GenBank/DDBJ whole genome shotgun (WGS) entry which is preliminary data.</text>
</comment>
<dbReference type="Proteomes" id="UP001055172">
    <property type="component" value="Unassembled WGS sequence"/>
</dbReference>
<proteinExistence type="predicted"/>
<gene>
    <name evidence="1" type="ORF">ColLi_07369</name>
</gene>
<organism evidence="1 2">
    <name type="scientific">Colletotrichum liriopes</name>
    <dbReference type="NCBI Taxonomy" id="708192"/>
    <lineage>
        <taxon>Eukaryota</taxon>
        <taxon>Fungi</taxon>
        <taxon>Dikarya</taxon>
        <taxon>Ascomycota</taxon>
        <taxon>Pezizomycotina</taxon>
        <taxon>Sordariomycetes</taxon>
        <taxon>Hypocreomycetidae</taxon>
        <taxon>Glomerellales</taxon>
        <taxon>Glomerellaceae</taxon>
        <taxon>Colletotrichum</taxon>
        <taxon>Colletotrichum spaethianum species complex</taxon>
    </lineage>
</organism>
<evidence type="ECO:0000313" key="1">
    <source>
        <dbReference type="EMBL" id="GJC84531.1"/>
    </source>
</evidence>
<evidence type="ECO:0000313" key="2">
    <source>
        <dbReference type="Proteomes" id="UP001055172"/>
    </source>
</evidence>